<protein>
    <submittedName>
        <fullName evidence="3">DNA-binding transcriptional MerR regulator</fullName>
    </submittedName>
</protein>
<dbReference type="EMBL" id="JACHMF010000001">
    <property type="protein sequence ID" value="MBB4693277.1"/>
    <property type="molecule type" value="Genomic_DNA"/>
</dbReference>
<dbReference type="PRINTS" id="PR00040">
    <property type="entry name" value="HTHMERR"/>
</dbReference>
<dbReference type="SMART" id="SM00422">
    <property type="entry name" value="HTH_MERR"/>
    <property type="match status" value="1"/>
</dbReference>
<dbReference type="AlphaFoldDB" id="A0A7W7G214"/>
<dbReference type="PROSITE" id="PS50937">
    <property type="entry name" value="HTH_MERR_2"/>
    <property type="match status" value="1"/>
</dbReference>
<dbReference type="Gene3D" id="1.10.1660.10">
    <property type="match status" value="1"/>
</dbReference>
<gene>
    <name evidence="3" type="ORF">BKA14_003425</name>
</gene>
<name>A0A7W7G214_9ACTN</name>
<dbReference type="InterPro" id="IPR047057">
    <property type="entry name" value="MerR_fam"/>
</dbReference>
<keyword evidence="1 3" id="KW-0238">DNA-binding</keyword>
<dbReference type="GO" id="GO:0003700">
    <property type="term" value="F:DNA-binding transcription factor activity"/>
    <property type="evidence" value="ECO:0007669"/>
    <property type="project" value="InterPro"/>
</dbReference>
<feature type="domain" description="HTH merR-type" evidence="2">
    <location>
        <begin position="6"/>
        <end position="75"/>
    </location>
</feature>
<dbReference type="Proteomes" id="UP000542742">
    <property type="component" value="Unassembled WGS sequence"/>
</dbReference>
<dbReference type="InterPro" id="IPR000551">
    <property type="entry name" value="MerR-type_HTH_dom"/>
</dbReference>
<evidence type="ECO:0000313" key="4">
    <source>
        <dbReference type="Proteomes" id="UP000542742"/>
    </source>
</evidence>
<dbReference type="SUPFAM" id="SSF46955">
    <property type="entry name" value="Putative DNA-binding domain"/>
    <property type="match status" value="1"/>
</dbReference>
<dbReference type="PANTHER" id="PTHR30204">
    <property type="entry name" value="REDOX-CYCLING DRUG-SENSING TRANSCRIPTIONAL ACTIVATOR SOXR"/>
    <property type="match status" value="1"/>
</dbReference>
<dbReference type="RefSeq" id="WP_184951912.1">
    <property type="nucleotide sequence ID" value="NZ_BOMC01000080.1"/>
</dbReference>
<dbReference type="Pfam" id="PF13411">
    <property type="entry name" value="MerR_1"/>
    <property type="match status" value="1"/>
</dbReference>
<dbReference type="InterPro" id="IPR009061">
    <property type="entry name" value="DNA-bd_dom_put_sf"/>
</dbReference>
<dbReference type="CDD" id="cd00592">
    <property type="entry name" value="HTH_MerR-like"/>
    <property type="match status" value="1"/>
</dbReference>
<organism evidence="3 4">
    <name type="scientific">Paractinoplanes abujensis</name>
    <dbReference type="NCBI Taxonomy" id="882441"/>
    <lineage>
        <taxon>Bacteria</taxon>
        <taxon>Bacillati</taxon>
        <taxon>Actinomycetota</taxon>
        <taxon>Actinomycetes</taxon>
        <taxon>Micromonosporales</taxon>
        <taxon>Micromonosporaceae</taxon>
        <taxon>Paractinoplanes</taxon>
    </lineage>
</organism>
<accession>A0A7W7G214</accession>
<proteinExistence type="predicted"/>
<dbReference type="PANTHER" id="PTHR30204:SF93">
    <property type="entry name" value="HTH MERR-TYPE DOMAIN-CONTAINING PROTEIN"/>
    <property type="match status" value="1"/>
</dbReference>
<evidence type="ECO:0000313" key="3">
    <source>
        <dbReference type="EMBL" id="MBB4693277.1"/>
    </source>
</evidence>
<dbReference type="GO" id="GO:0003677">
    <property type="term" value="F:DNA binding"/>
    <property type="evidence" value="ECO:0007669"/>
    <property type="project" value="UniProtKB-KW"/>
</dbReference>
<reference evidence="3 4" key="1">
    <citation type="submission" date="2020-08" db="EMBL/GenBank/DDBJ databases">
        <title>Sequencing the genomes of 1000 actinobacteria strains.</title>
        <authorList>
            <person name="Klenk H.-P."/>
        </authorList>
    </citation>
    <scope>NUCLEOTIDE SEQUENCE [LARGE SCALE GENOMIC DNA]</scope>
    <source>
        <strain evidence="3 4">DSM 45518</strain>
    </source>
</reference>
<comment type="caution">
    <text evidence="3">The sequence shown here is derived from an EMBL/GenBank/DDBJ whole genome shotgun (WGS) entry which is preliminary data.</text>
</comment>
<sequence length="286" mass="31408">MPEIDAYPIGEVARRTGLAVSAIRFYSEEGIVKPVSVGHGGRRNYDLLGIAQLEFIGTLRELSTPMAEIRRLIAGAATLRAVLTLHLATVERRERELRGRRASLRALSRLDEPAELMHKVVGMPDSERERLADELATATGVPRPRLPDDPTAAQLEAWIELTRLARSGEFRAAVRDRPVEASSGRESRRRLTAKLLAAHHSGLPADSVHARRLAAGLARQDTVVRPERPDPGLAAYQRLVSQLSGPPADNRVSVEYDLTGFRDWLAAVPTPRPTAQGLLSKESPVR</sequence>
<evidence type="ECO:0000256" key="1">
    <source>
        <dbReference type="ARBA" id="ARBA00023125"/>
    </source>
</evidence>
<keyword evidence="4" id="KW-1185">Reference proteome</keyword>
<evidence type="ECO:0000259" key="2">
    <source>
        <dbReference type="PROSITE" id="PS50937"/>
    </source>
</evidence>